<evidence type="ECO:0000256" key="2">
    <source>
        <dbReference type="ARBA" id="ARBA00022525"/>
    </source>
</evidence>
<feature type="domain" description="Carbohydrate-binding module family 96" evidence="6">
    <location>
        <begin position="511"/>
        <end position="673"/>
    </location>
</feature>
<keyword evidence="2" id="KW-0964">Secreted</keyword>
<dbReference type="Pfam" id="PF18962">
    <property type="entry name" value="Por_Secre_tail"/>
    <property type="match status" value="1"/>
</dbReference>
<feature type="signal peptide" evidence="4">
    <location>
        <begin position="1"/>
        <end position="18"/>
    </location>
</feature>
<comment type="caution">
    <text evidence="7">The sequence shown here is derived from an EMBL/GenBank/DDBJ whole genome shotgun (WGS) entry which is preliminary data.</text>
</comment>
<proteinExistence type="predicted"/>
<reference evidence="7 8" key="1">
    <citation type="submission" date="2024-09" db="EMBL/GenBank/DDBJ databases">
        <authorList>
            <person name="Sun Q."/>
            <person name="Mori K."/>
        </authorList>
    </citation>
    <scope>NUCLEOTIDE SEQUENCE [LARGE SCALE GENOMIC DNA]</scope>
    <source>
        <strain evidence="7 8">CECT 8300</strain>
    </source>
</reference>
<protein>
    <submittedName>
        <fullName evidence="7">DNRLRE domain-containing protein</fullName>
    </submittedName>
</protein>
<evidence type="ECO:0000259" key="6">
    <source>
        <dbReference type="Pfam" id="PF24517"/>
    </source>
</evidence>
<dbReference type="SUPFAM" id="SSF51126">
    <property type="entry name" value="Pectin lyase-like"/>
    <property type="match status" value="2"/>
</dbReference>
<comment type="subcellular location">
    <subcellularLocation>
        <location evidence="1">Secreted</location>
    </subcellularLocation>
</comment>
<dbReference type="EMBL" id="JBHMFA010000005">
    <property type="protein sequence ID" value="MFB9104845.1"/>
    <property type="molecule type" value="Genomic_DNA"/>
</dbReference>
<dbReference type="InterPro" id="IPR011050">
    <property type="entry name" value="Pectin_lyase_fold/virulence"/>
</dbReference>
<dbReference type="NCBIfam" id="NF033679">
    <property type="entry name" value="DNRLRE_dom"/>
    <property type="match status" value="1"/>
</dbReference>
<name>A0ABV5GYY3_9FLAO</name>
<dbReference type="InterPro" id="IPR006626">
    <property type="entry name" value="PbH1"/>
</dbReference>
<dbReference type="SMART" id="SM00710">
    <property type="entry name" value="PbH1"/>
    <property type="match status" value="3"/>
</dbReference>
<sequence>MKNILLFALLWSTCISWAQTNYYVDNVGGDDTNLGTSEATAFQSLTKINTLTFSAGDAILFKKGGEWTGTLRPLGSGAVGSRIVIGSYGSGDLPIIDGGGIQAYSDYMSAAIILFNQEYWEIRDIEVRNLEPGNPTNPIEKAGILVLGKDYGTLHDFKLENLKINKVNGSLETRENGGIFFDISTGKVADRLPTNFDGIHVNNCYFLDVDRGGFLNQSYWSRRDLTSNFGEENLDGTTNRWYPSYNIVVENSKFENIGGNGLVIRVAEAPLVKHNLFVKNGLKTTGNASYPYNCDNALWQYNEACYTVYNDGDADASGFDSDYMCKNTTIEYNYSHHNDWGGLLVCSNSGLTNAFNDGTVVQKNVFQDESNHMIRFSGNITNSTIFNNLFITDAKIDQEMMWYKHWGGTWPEKTEINDNIFYNEGTPDFLTIGSTIDNSFLGNVLFGNEFSDFTDFVPSKSEDEADLESKIDQVRAIGNRSELLVSQAENVINIIWDEGVNSTIVDIPTQVNVSVKEDSYVRGGTYADDNLNGPLMEIKQSGSNNENYIRDVFLKFDIKDYNAISSAILHVSGNLSGSSDFNVNVRKVVDDSWEEGTLTWNKAPVASALIGSFSTPGDTEAVFQDVHINVTDYIQEQLEANDDLVSFNLSAATSSSNAFKIKAKEGTGIVAYLSIIEGATLSVQNEAVIESKFTVYPNPTQNSFVIQTSNSEISNVNIFSINGSVLYSNNNVNSNRFTVDISAFETGVYFVQVKNTHGDLSVEKVIKK</sequence>
<dbReference type="InterPro" id="IPR026444">
    <property type="entry name" value="Secre_tail"/>
</dbReference>
<dbReference type="InterPro" id="IPR012334">
    <property type="entry name" value="Pectin_lyas_fold"/>
</dbReference>
<dbReference type="InterPro" id="IPR055372">
    <property type="entry name" value="CBM96"/>
</dbReference>
<feature type="chain" id="PRO_5045965464" evidence="4">
    <location>
        <begin position="19"/>
        <end position="768"/>
    </location>
</feature>
<dbReference type="RefSeq" id="WP_290273181.1">
    <property type="nucleotide sequence ID" value="NZ_JAUFQP010000013.1"/>
</dbReference>
<dbReference type="Pfam" id="PF24517">
    <property type="entry name" value="CBM96"/>
    <property type="match status" value="1"/>
</dbReference>
<keyword evidence="8" id="KW-1185">Reference proteome</keyword>
<evidence type="ECO:0000313" key="7">
    <source>
        <dbReference type="EMBL" id="MFB9104845.1"/>
    </source>
</evidence>
<evidence type="ECO:0000256" key="4">
    <source>
        <dbReference type="SAM" id="SignalP"/>
    </source>
</evidence>
<organism evidence="7 8">
    <name type="scientific">Algibacter miyuki</name>
    <dbReference type="NCBI Taxonomy" id="1306933"/>
    <lineage>
        <taxon>Bacteria</taxon>
        <taxon>Pseudomonadati</taxon>
        <taxon>Bacteroidota</taxon>
        <taxon>Flavobacteriia</taxon>
        <taxon>Flavobacteriales</taxon>
        <taxon>Flavobacteriaceae</taxon>
        <taxon>Algibacter</taxon>
    </lineage>
</organism>
<evidence type="ECO:0000256" key="3">
    <source>
        <dbReference type="ARBA" id="ARBA00022729"/>
    </source>
</evidence>
<dbReference type="Proteomes" id="UP001589590">
    <property type="component" value="Unassembled WGS sequence"/>
</dbReference>
<evidence type="ECO:0000313" key="8">
    <source>
        <dbReference type="Proteomes" id="UP001589590"/>
    </source>
</evidence>
<feature type="domain" description="Secretion system C-terminal sorting" evidence="5">
    <location>
        <begin position="695"/>
        <end position="766"/>
    </location>
</feature>
<keyword evidence="3 4" id="KW-0732">Signal</keyword>
<gene>
    <name evidence="7" type="ORF">ACFFU1_08035</name>
</gene>
<evidence type="ECO:0000259" key="5">
    <source>
        <dbReference type="Pfam" id="PF18962"/>
    </source>
</evidence>
<dbReference type="Gene3D" id="2.160.20.10">
    <property type="entry name" value="Single-stranded right-handed beta-helix, Pectin lyase-like"/>
    <property type="match status" value="1"/>
</dbReference>
<dbReference type="NCBIfam" id="TIGR04183">
    <property type="entry name" value="Por_Secre_tail"/>
    <property type="match status" value="1"/>
</dbReference>
<evidence type="ECO:0000256" key="1">
    <source>
        <dbReference type="ARBA" id="ARBA00004613"/>
    </source>
</evidence>
<accession>A0ABV5GYY3</accession>